<evidence type="ECO:0000259" key="5">
    <source>
        <dbReference type="SMART" id="SM00470"/>
    </source>
</evidence>
<dbReference type="NCBIfam" id="TIGR02937">
    <property type="entry name" value="sigma70-ECF"/>
    <property type="match status" value="1"/>
</dbReference>
<comment type="caution">
    <text evidence="6">The sequence shown here is derived from an EMBL/GenBank/DDBJ whole genome shotgun (WGS) entry which is preliminary data.</text>
</comment>
<dbReference type="Pfam" id="PF04542">
    <property type="entry name" value="Sigma70_r2"/>
    <property type="match status" value="1"/>
</dbReference>
<evidence type="ECO:0000256" key="3">
    <source>
        <dbReference type="ARBA" id="ARBA00023125"/>
    </source>
</evidence>
<dbReference type="PANTHER" id="PTHR30385">
    <property type="entry name" value="SIGMA FACTOR F FLAGELLAR"/>
    <property type="match status" value="1"/>
</dbReference>
<organism evidence="6 7">
    <name type="scientific">Cohnella cellulosilytica</name>
    <dbReference type="NCBI Taxonomy" id="986710"/>
    <lineage>
        <taxon>Bacteria</taxon>
        <taxon>Bacillati</taxon>
        <taxon>Bacillota</taxon>
        <taxon>Bacilli</taxon>
        <taxon>Bacillales</taxon>
        <taxon>Paenibacillaceae</taxon>
        <taxon>Cohnella</taxon>
    </lineage>
</organism>
<dbReference type="Pfam" id="PF02195">
    <property type="entry name" value="ParB_N"/>
    <property type="match status" value="1"/>
</dbReference>
<evidence type="ECO:0000256" key="1">
    <source>
        <dbReference type="ARBA" id="ARBA00023015"/>
    </source>
</evidence>
<keyword evidence="4" id="KW-0804">Transcription</keyword>
<protein>
    <submittedName>
        <fullName evidence="6">Sigma-70 family RNA polymerase sigma factor</fullName>
    </submittedName>
</protein>
<proteinExistence type="predicted"/>
<dbReference type="InterPro" id="IPR014284">
    <property type="entry name" value="RNA_pol_sigma-70_dom"/>
</dbReference>
<dbReference type="SUPFAM" id="SSF110849">
    <property type="entry name" value="ParB/Sulfiredoxin"/>
    <property type="match status" value="1"/>
</dbReference>
<dbReference type="InterPro" id="IPR007627">
    <property type="entry name" value="RNA_pol_sigma70_r2"/>
</dbReference>
<sequence length="537" mass="62788">MSENNFCVLRYCKQVEWTAHKFIRQRRDCKDLKEELVQQGYVGLLEAQKKYESSKNTNGFWSYACSFVKGRMKDFILYNRPLIRPSRKLNSIVLQMYKENLVNCTPEHISNCLGCTIDMVMQGLEYIKLRNVKSLNQPLLHDDIQETSELIDFIGAEEERDVIFQIEVLDGLSASEQSIIEMLIDRYSVGDIMRHYKISQHVLNNILKKIVSSCGYDYAAILKRNEGWLMNLDHFDLDDGEEKAKAQLRWVSLEQVLPNPKNPRLDLNVNTKHLQSLIESIGWEEPITCYKSGDNFIIISGHRRWNAAVQLEQTKIPIFIVEAPKSAAEELDRIGSVQSGQVEWSQYDQVKYTYDRWIASGKKSFDDLGQELGISKGLTGSRIRVYKYYPKVEIEEKLNNRMYSITMLDYIHIWIKRLSKYHPDLMKTWGEHYIRRLMLKKYEARCFNSQIAQDHRFVTNATSQVIRGFLIDINKKLQDFQIQSIYIKDTKIDSSAIISEIKDLQVKTKKEVKMLLVELDSLLMCIEEKRAQLENNI</sequence>
<evidence type="ECO:0000256" key="4">
    <source>
        <dbReference type="ARBA" id="ARBA00023163"/>
    </source>
</evidence>
<reference evidence="7" key="1">
    <citation type="journal article" date="2019" name="Int. J. Syst. Evol. Microbiol.">
        <title>The Global Catalogue of Microorganisms (GCM) 10K type strain sequencing project: providing services to taxonomists for standard genome sequencing and annotation.</title>
        <authorList>
            <consortium name="The Broad Institute Genomics Platform"/>
            <consortium name="The Broad Institute Genome Sequencing Center for Infectious Disease"/>
            <person name="Wu L."/>
            <person name="Ma J."/>
        </authorList>
    </citation>
    <scope>NUCLEOTIDE SEQUENCE [LARGE SCALE GENOMIC DNA]</scope>
    <source>
        <strain evidence="7">KCTC 12907</strain>
    </source>
</reference>
<dbReference type="SUPFAM" id="SSF88946">
    <property type="entry name" value="Sigma2 domain of RNA polymerase sigma factors"/>
    <property type="match status" value="1"/>
</dbReference>
<dbReference type="InterPro" id="IPR013325">
    <property type="entry name" value="RNA_pol_sigma_r2"/>
</dbReference>
<dbReference type="RefSeq" id="WP_378107880.1">
    <property type="nucleotide sequence ID" value="NZ_JBHSUP010000026.1"/>
</dbReference>
<evidence type="ECO:0000256" key="2">
    <source>
        <dbReference type="ARBA" id="ARBA00023082"/>
    </source>
</evidence>
<dbReference type="Gene3D" id="3.90.1530.10">
    <property type="entry name" value="Conserved hypothetical protein from pyrococcus furiosus pfu- 392566-001, ParB domain"/>
    <property type="match status" value="1"/>
</dbReference>
<dbReference type="InterPro" id="IPR036086">
    <property type="entry name" value="ParB/Sulfiredoxin_sf"/>
</dbReference>
<dbReference type="InterPro" id="IPR003115">
    <property type="entry name" value="ParB_N"/>
</dbReference>
<feature type="domain" description="ParB-like N-terminal" evidence="5">
    <location>
        <begin position="249"/>
        <end position="337"/>
    </location>
</feature>
<keyword evidence="1" id="KW-0805">Transcription regulation</keyword>
<evidence type="ECO:0000313" key="6">
    <source>
        <dbReference type="EMBL" id="MFC7148401.1"/>
    </source>
</evidence>
<keyword evidence="2" id="KW-0731">Sigma factor</keyword>
<dbReference type="Gene3D" id="1.10.1740.10">
    <property type="match status" value="1"/>
</dbReference>
<dbReference type="SMART" id="SM00470">
    <property type="entry name" value="ParB"/>
    <property type="match status" value="1"/>
</dbReference>
<accession>A0ABW2F596</accession>
<gene>
    <name evidence="6" type="ORF">ACFQMJ_07685</name>
</gene>
<dbReference type="EMBL" id="JBHTAI010000004">
    <property type="protein sequence ID" value="MFC7148401.1"/>
    <property type="molecule type" value="Genomic_DNA"/>
</dbReference>
<evidence type="ECO:0000313" key="7">
    <source>
        <dbReference type="Proteomes" id="UP001596378"/>
    </source>
</evidence>
<keyword evidence="3" id="KW-0238">DNA-binding</keyword>
<keyword evidence="7" id="KW-1185">Reference proteome</keyword>
<dbReference type="Proteomes" id="UP001596378">
    <property type="component" value="Unassembled WGS sequence"/>
</dbReference>
<name>A0ABW2F596_9BACL</name>